<comment type="caution">
    <text evidence="1">The sequence shown here is derived from an EMBL/GenBank/DDBJ whole genome shotgun (WGS) entry which is preliminary data.</text>
</comment>
<evidence type="ECO:0008006" key="3">
    <source>
        <dbReference type="Google" id="ProtNLM"/>
    </source>
</evidence>
<dbReference type="RefSeq" id="WP_413781658.1">
    <property type="nucleotide sequence ID" value="NZ_JAUOZS010000001.1"/>
</dbReference>
<proteinExistence type="predicted"/>
<accession>A0ABU3P2E4</accession>
<dbReference type="Gene3D" id="2.20.28.30">
    <property type="entry name" value="RNA polymerase ii, chain L"/>
    <property type="match status" value="1"/>
</dbReference>
<gene>
    <name evidence="1" type="ORF">Q4T40_18340</name>
</gene>
<reference evidence="1 2" key="1">
    <citation type="submission" date="2023-07" db="EMBL/GenBank/DDBJ databases">
        <title>The novel representative of Negativicutes class, Anaeroselena agilis gen. nov. sp. nov.</title>
        <authorList>
            <person name="Prokofeva M.I."/>
            <person name="Elcheninov A.G."/>
            <person name="Klyukina A."/>
            <person name="Kublanov I.V."/>
            <person name="Frolov E.N."/>
            <person name="Podosokorskaya O.A."/>
        </authorList>
    </citation>
    <scope>NUCLEOTIDE SEQUENCE [LARGE SCALE GENOMIC DNA]</scope>
    <source>
        <strain evidence="1 2">4137-cl</strain>
    </source>
</reference>
<sequence>MTWGAYWLFYICPQCGAKFKTETGLILEDDFGKCPRCQTAGKLVAESSDPPENFNDYRDTAG</sequence>
<dbReference type="Proteomes" id="UP001254848">
    <property type="component" value="Unassembled WGS sequence"/>
</dbReference>
<protein>
    <recommendedName>
        <fullName evidence="3">Rubredoxin</fullName>
    </recommendedName>
</protein>
<evidence type="ECO:0000313" key="2">
    <source>
        <dbReference type="Proteomes" id="UP001254848"/>
    </source>
</evidence>
<organism evidence="1 2">
    <name type="scientific">Anaeroselena agilis</name>
    <dbReference type="NCBI Taxonomy" id="3063788"/>
    <lineage>
        <taxon>Bacteria</taxon>
        <taxon>Bacillati</taxon>
        <taxon>Bacillota</taxon>
        <taxon>Negativicutes</taxon>
        <taxon>Acetonemataceae</taxon>
        <taxon>Anaeroselena</taxon>
    </lineage>
</organism>
<name>A0ABU3P2E4_9FIRM</name>
<evidence type="ECO:0000313" key="1">
    <source>
        <dbReference type="EMBL" id="MDT8903199.1"/>
    </source>
</evidence>
<dbReference type="EMBL" id="JAUOZS010000001">
    <property type="protein sequence ID" value="MDT8903199.1"/>
    <property type="molecule type" value="Genomic_DNA"/>
</dbReference>
<keyword evidence="2" id="KW-1185">Reference proteome</keyword>